<feature type="non-terminal residue" evidence="2">
    <location>
        <position position="99"/>
    </location>
</feature>
<sequence>MEDVATTEEIAALHKMHETDHDGCKKKVREFMGRLSADRKAEVEKNLPFCEKVWYGDHDHHGHHGHHGRRHLAERRRRHLHAIDKFLDWLTPEQKNTLE</sequence>
<reference evidence="3" key="1">
    <citation type="journal article" date="2014" name="Nat. Genet.">
        <title>Genome of the human hookworm Necator americanus.</title>
        <authorList>
            <person name="Tang Y.T."/>
            <person name="Gao X."/>
            <person name="Rosa B.A."/>
            <person name="Abubucker S."/>
            <person name="Hallsworth-Pepin K."/>
            <person name="Martin J."/>
            <person name="Tyagi R."/>
            <person name="Heizer E."/>
            <person name="Zhang X."/>
            <person name="Bhonagiri-Palsikar V."/>
            <person name="Minx P."/>
            <person name="Warren W.C."/>
            <person name="Wang Q."/>
            <person name="Zhan B."/>
            <person name="Hotez P.J."/>
            <person name="Sternberg P.W."/>
            <person name="Dougall A."/>
            <person name="Gaze S.T."/>
            <person name="Mulvenna J."/>
            <person name="Sotillo J."/>
            <person name="Ranganathan S."/>
            <person name="Rabelo E.M."/>
            <person name="Wilson R.K."/>
            <person name="Felgner P.L."/>
            <person name="Bethony J."/>
            <person name="Hawdon J.M."/>
            <person name="Gasser R.B."/>
            <person name="Loukas A."/>
            <person name="Mitreva M."/>
        </authorList>
    </citation>
    <scope>NUCLEOTIDE SEQUENCE [LARGE SCALE GENOMIC DNA]</scope>
</reference>
<dbReference type="InterPro" id="IPR038289">
    <property type="entry name" value="DVA-1_sf"/>
</dbReference>
<evidence type="ECO:0000313" key="2">
    <source>
        <dbReference type="EMBL" id="ETN77158.1"/>
    </source>
</evidence>
<dbReference type="EMBL" id="KI660189">
    <property type="protein sequence ID" value="ETN77158.1"/>
    <property type="molecule type" value="Genomic_DNA"/>
</dbReference>
<protein>
    <recommendedName>
        <fullName evidence="1">Polyprotein allergen nematode domain-containing protein</fullName>
    </recommendedName>
</protein>
<organism evidence="2 3">
    <name type="scientific">Necator americanus</name>
    <name type="common">Human hookworm</name>
    <dbReference type="NCBI Taxonomy" id="51031"/>
    <lineage>
        <taxon>Eukaryota</taxon>
        <taxon>Metazoa</taxon>
        <taxon>Ecdysozoa</taxon>
        <taxon>Nematoda</taxon>
        <taxon>Chromadorea</taxon>
        <taxon>Rhabditida</taxon>
        <taxon>Rhabditina</taxon>
        <taxon>Rhabditomorpha</taxon>
        <taxon>Strongyloidea</taxon>
        <taxon>Ancylostomatidae</taxon>
        <taxon>Bunostominae</taxon>
        <taxon>Necator</taxon>
    </lineage>
</organism>
<accession>W2T5H0</accession>
<feature type="domain" description="Polyprotein allergen nematode" evidence="1">
    <location>
        <begin position="1"/>
        <end position="54"/>
    </location>
</feature>
<dbReference type="AlphaFoldDB" id="W2T5H0"/>
<evidence type="ECO:0000259" key="1">
    <source>
        <dbReference type="Pfam" id="PF16469"/>
    </source>
</evidence>
<dbReference type="KEGG" id="nai:NECAME_03258"/>
<proteinExistence type="predicted"/>
<dbReference type="OrthoDB" id="5860098at2759"/>
<dbReference type="InterPro" id="IPR032487">
    <property type="entry name" value="ABA-1_nematode"/>
</dbReference>
<name>W2T5H0_NECAM</name>
<evidence type="ECO:0000313" key="3">
    <source>
        <dbReference type="Proteomes" id="UP000053676"/>
    </source>
</evidence>
<dbReference type="Proteomes" id="UP000053676">
    <property type="component" value="Unassembled WGS sequence"/>
</dbReference>
<keyword evidence="3" id="KW-1185">Reference proteome</keyword>
<gene>
    <name evidence="2" type="ORF">NECAME_03258</name>
</gene>
<dbReference type="Gene3D" id="1.10.533.30">
    <property type="entry name" value="Nematode polyprotein allergen ABA-1"/>
    <property type="match status" value="1"/>
</dbReference>
<dbReference type="Pfam" id="PF16469">
    <property type="entry name" value="NPA"/>
    <property type="match status" value="1"/>
</dbReference>